<dbReference type="OrthoDB" id="4404538at2"/>
<dbReference type="HOGENOM" id="CLU_112462_1_0_10"/>
<accession>A9E4N3</accession>
<dbReference type="RefSeq" id="WP_007093867.1">
    <property type="nucleotide sequence ID" value="NZ_CP142125.1"/>
</dbReference>
<reference evidence="1 2" key="1">
    <citation type="journal article" date="2011" name="J. Bacteriol.">
        <title>Genome sequence of the algicidal bacterium Kordia algicida OT-1.</title>
        <authorList>
            <person name="Lee H.S."/>
            <person name="Kang S.G."/>
            <person name="Kwon K.K."/>
            <person name="Lee J.H."/>
            <person name="Kim S.J."/>
        </authorList>
    </citation>
    <scope>NUCLEOTIDE SEQUENCE [LARGE SCALE GENOMIC DNA]</scope>
    <source>
        <strain evidence="1 2">OT-1</strain>
    </source>
</reference>
<dbReference type="Proteomes" id="UP000002945">
    <property type="component" value="Unassembled WGS sequence"/>
</dbReference>
<keyword evidence="2" id="KW-1185">Reference proteome</keyword>
<dbReference type="STRING" id="391587.KAOT1_06492"/>
<sequence>MFWRKKKNKKQYSCSQCGEVHQQWPALAFVSPENYHNLSKSQKKEIATLSDDFCIIQYETETNYFIRVVLKQKIIDYDVFLEYGLWVSLSEKSFRDYSDNFKNKQHETGYFGWLCNELPAYENMINIPMNVLIKKGNKRPEIFPHDDFEHPFVKDFYNGITNAEAEHRIHAMYDALK</sequence>
<dbReference type="eggNOG" id="COG4899">
    <property type="taxonomic scope" value="Bacteria"/>
</dbReference>
<comment type="caution">
    <text evidence="1">The sequence shown here is derived from an EMBL/GenBank/DDBJ whole genome shotgun (WGS) entry which is preliminary data.</text>
</comment>
<evidence type="ECO:0000313" key="1">
    <source>
        <dbReference type="EMBL" id="EDP95110.1"/>
    </source>
</evidence>
<proteinExistence type="predicted"/>
<dbReference type="EMBL" id="ABIB01000010">
    <property type="protein sequence ID" value="EDP95110.1"/>
    <property type="molecule type" value="Genomic_DNA"/>
</dbReference>
<dbReference type="InterPro" id="IPR018697">
    <property type="entry name" value="DUF2199"/>
</dbReference>
<gene>
    <name evidence="1" type="ORF">KAOT1_06492</name>
</gene>
<dbReference type="AlphaFoldDB" id="A9E4N3"/>
<evidence type="ECO:0008006" key="3">
    <source>
        <dbReference type="Google" id="ProtNLM"/>
    </source>
</evidence>
<evidence type="ECO:0000313" key="2">
    <source>
        <dbReference type="Proteomes" id="UP000002945"/>
    </source>
</evidence>
<protein>
    <recommendedName>
        <fullName evidence="3">DUF2199 domain-containing protein</fullName>
    </recommendedName>
</protein>
<name>A9E4N3_9FLAO</name>
<organism evidence="1 2">
    <name type="scientific">Kordia algicida OT-1</name>
    <dbReference type="NCBI Taxonomy" id="391587"/>
    <lineage>
        <taxon>Bacteria</taxon>
        <taxon>Pseudomonadati</taxon>
        <taxon>Bacteroidota</taxon>
        <taxon>Flavobacteriia</taxon>
        <taxon>Flavobacteriales</taxon>
        <taxon>Flavobacteriaceae</taxon>
        <taxon>Kordia</taxon>
    </lineage>
</organism>
<dbReference type="Pfam" id="PF09965">
    <property type="entry name" value="DUF2199"/>
    <property type="match status" value="1"/>
</dbReference>